<dbReference type="Proteomes" id="UP001255856">
    <property type="component" value="Unassembled WGS sequence"/>
</dbReference>
<dbReference type="InterPro" id="IPR001892">
    <property type="entry name" value="Ribosomal_uS13"/>
</dbReference>
<dbReference type="EMBL" id="JASFZW010000007">
    <property type="protein sequence ID" value="KAK2077332.1"/>
    <property type="molecule type" value="Genomic_DNA"/>
</dbReference>
<proteinExistence type="inferred from homology"/>
<dbReference type="InterPro" id="IPR008942">
    <property type="entry name" value="ENTH_VHS"/>
</dbReference>
<dbReference type="SUPFAM" id="SSF46946">
    <property type="entry name" value="S13-like H2TH domain"/>
    <property type="match status" value="1"/>
</dbReference>
<feature type="compositionally biased region" description="Pro residues" evidence="8">
    <location>
        <begin position="349"/>
        <end position="360"/>
    </location>
</feature>
<evidence type="ECO:0000313" key="9">
    <source>
        <dbReference type="EMBL" id="KAK2077332.1"/>
    </source>
</evidence>
<dbReference type="FunFam" id="1.10.8.50:FF:000001">
    <property type="entry name" value="30S ribosomal protein S13"/>
    <property type="match status" value="1"/>
</dbReference>
<sequence length="562" mass="58045">MQSRVAGFIGAVQLQIKIGEATTSSDDPTPVYILDDVVSMVGSNREAIETACNSLHLRLKARTPTVKQKALRLARHICLRGPPAFKSRLAQVCSTAIRDLTHYTCDPDPFKGDIPWKRVQALAQEALQALYGDGEAADGPGLAGPGAQSRIEGFGSGAALSVRVLRLGATSGGAAESAAFASSAARPAAHGGPLLQPGALASATAASPPPAAASSVEARQVAKLTAPGALGSFVAAAAGLDPGQLAGALQAKLLDPAAPWQSKLRALCGLEALLQEPAPATREALAALFVAQPAALREAARQPQASLRELEAAGGDLLGGLAVPGPASAAAAPADFDLLGGLSISDSGPPAPRPTPPPAPKQEEDPFSQWQSAPRAPAELPSPSPVAPAASSNLTVDSFFSDSPATVPAPFGDPFAAFTGPPTAAPGNLKAAPKAGKSDAVGSQKDEAFDFASARRPQVVAQARIAGTEIPSEKRIEYSLQYVYGIGHTSAKKILEATGIENKRTFRLTEEELSAIRAEVSKYVVESDLRKFVQLNIKRLVDIGCYRGRRHIVVGHMGVFIL</sequence>
<dbReference type="PROSITE" id="PS50159">
    <property type="entry name" value="RIBOSOMAL_S13_2"/>
    <property type="match status" value="1"/>
</dbReference>
<dbReference type="PANTHER" id="PTHR21514:SF0">
    <property type="entry name" value="AP-4 COMPLEX ACCESSORY SUBUNIT TEPSIN"/>
    <property type="match status" value="1"/>
</dbReference>
<dbReference type="Gene3D" id="1.25.40.90">
    <property type="match status" value="1"/>
</dbReference>
<evidence type="ECO:0000256" key="8">
    <source>
        <dbReference type="SAM" id="MobiDB-lite"/>
    </source>
</evidence>
<dbReference type="GO" id="GO:0003735">
    <property type="term" value="F:structural constituent of ribosome"/>
    <property type="evidence" value="ECO:0007669"/>
    <property type="project" value="InterPro"/>
</dbReference>
<keyword evidence="10" id="KW-1185">Reference proteome</keyword>
<evidence type="ECO:0000256" key="6">
    <source>
        <dbReference type="ARBA" id="ARBA00023274"/>
    </source>
</evidence>
<dbReference type="GO" id="GO:0006412">
    <property type="term" value="P:translation"/>
    <property type="evidence" value="ECO:0007669"/>
    <property type="project" value="InterPro"/>
</dbReference>
<dbReference type="GO" id="GO:0032588">
    <property type="term" value="C:trans-Golgi network membrane"/>
    <property type="evidence" value="ECO:0007669"/>
    <property type="project" value="TreeGrafter"/>
</dbReference>
<reference evidence="9" key="1">
    <citation type="submission" date="2021-01" db="EMBL/GenBank/DDBJ databases">
        <authorList>
            <person name="Eckstrom K.M.E."/>
        </authorList>
    </citation>
    <scope>NUCLEOTIDE SEQUENCE</scope>
    <source>
        <strain evidence="9">UVCC 0001</strain>
    </source>
</reference>
<dbReference type="PANTHER" id="PTHR21514">
    <property type="entry name" value="AP-4 COMPLEX ACCESSORY SUBUNIT TEPSIN"/>
    <property type="match status" value="1"/>
</dbReference>
<evidence type="ECO:0000256" key="2">
    <source>
        <dbReference type="ARBA" id="ARBA00004555"/>
    </source>
</evidence>
<dbReference type="Gene3D" id="1.10.8.50">
    <property type="match status" value="1"/>
</dbReference>
<comment type="similarity">
    <text evidence="3">Belongs to the universal ribosomal protein uS13 family.</text>
</comment>
<dbReference type="Gene3D" id="4.10.910.10">
    <property type="entry name" value="30s ribosomal protein s13, domain 2"/>
    <property type="match status" value="1"/>
</dbReference>
<evidence type="ECO:0000256" key="5">
    <source>
        <dbReference type="ARBA" id="ARBA00023034"/>
    </source>
</evidence>
<feature type="region of interest" description="Disordered" evidence="8">
    <location>
        <begin position="340"/>
        <end position="389"/>
    </location>
</feature>
<name>A0AAD9IJJ0_PROWI</name>
<dbReference type="GO" id="GO:0031410">
    <property type="term" value="C:cytoplasmic vesicle"/>
    <property type="evidence" value="ECO:0007669"/>
    <property type="project" value="UniProtKB-SubCell"/>
</dbReference>
<keyword evidence="6" id="KW-0687">Ribonucleoprotein</keyword>
<accession>A0AAD9IJJ0</accession>
<dbReference type="InterPro" id="IPR039273">
    <property type="entry name" value="TEPSIN"/>
</dbReference>
<dbReference type="InterPro" id="IPR035802">
    <property type="entry name" value="ENTH/VHS_tepsin"/>
</dbReference>
<evidence type="ECO:0000313" key="10">
    <source>
        <dbReference type="Proteomes" id="UP001255856"/>
    </source>
</evidence>
<comment type="subcellular location">
    <subcellularLocation>
        <location evidence="1">Cytoplasmic vesicle</location>
    </subcellularLocation>
    <subcellularLocation>
        <location evidence="2">Golgi apparatus</location>
    </subcellularLocation>
</comment>
<dbReference type="AlphaFoldDB" id="A0AAD9IJJ0"/>
<dbReference type="InterPro" id="IPR027437">
    <property type="entry name" value="Rbsml_uS13_C"/>
</dbReference>
<evidence type="ECO:0000256" key="7">
    <source>
        <dbReference type="ARBA" id="ARBA00023329"/>
    </source>
</evidence>
<comment type="caution">
    <text evidence="9">The sequence shown here is derived from an EMBL/GenBank/DDBJ whole genome shotgun (WGS) entry which is preliminary data.</text>
</comment>
<organism evidence="9 10">
    <name type="scientific">Prototheca wickerhamii</name>
    <dbReference type="NCBI Taxonomy" id="3111"/>
    <lineage>
        <taxon>Eukaryota</taxon>
        <taxon>Viridiplantae</taxon>
        <taxon>Chlorophyta</taxon>
        <taxon>core chlorophytes</taxon>
        <taxon>Trebouxiophyceae</taxon>
        <taxon>Chlorellales</taxon>
        <taxon>Chlorellaceae</taxon>
        <taxon>Prototheca</taxon>
    </lineage>
</organism>
<dbReference type="CDD" id="cd03572">
    <property type="entry name" value="ENTH_like_Tepsin"/>
    <property type="match status" value="1"/>
</dbReference>
<keyword evidence="7" id="KW-0968">Cytoplasmic vesicle</keyword>
<evidence type="ECO:0000256" key="1">
    <source>
        <dbReference type="ARBA" id="ARBA00004541"/>
    </source>
</evidence>
<evidence type="ECO:0008006" key="11">
    <source>
        <dbReference type="Google" id="ProtNLM"/>
    </source>
</evidence>
<evidence type="ECO:0000256" key="4">
    <source>
        <dbReference type="ARBA" id="ARBA00022980"/>
    </source>
</evidence>
<dbReference type="GO" id="GO:0003723">
    <property type="term" value="F:RNA binding"/>
    <property type="evidence" value="ECO:0007669"/>
    <property type="project" value="InterPro"/>
</dbReference>
<dbReference type="Pfam" id="PF00416">
    <property type="entry name" value="Ribosomal_S13"/>
    <property type="match status" value="1"/>
</dbReference>
<keyword evidence="4" id="KW-0689">Ribosomal protein</keyword>
<dbReference type="GO" id="GO:0005840">
    <property type="term" value="C:ribosome"/>
    <property type="evidence" value="ECO:0007669"/>
    <property type="project" value="UniProtKB-KW"/>
</dbReference>
<dbReference type="SUPFAM" id="SSF48464">
    <property type="entry name" value="ENTH/VHS domain"/>
    <property type="match status" value="1"/>
</dbReference>
<dbReference type="InterPro" id="IPR010979">
    <property type="entry name" value="Ribosomal_uS13-like_H2TH"/>
</dbReference>
<evidence type="ECO:0000256" key="3">
    <source>
        <dbReference type="ARBA" id="ARBA00008080"/>
    </source>
</evidence>
<gene>
    <name evidence="9" type="ORF">QBZ16_004966</name>
</gene>
<dbReference type="GO" id="GO:1990904">
    <property type="term" value="C:ribonucleoprotein complex"/>
    <property type="evidence" value="ECO:0007669"/>
    <property type="project" value="UniProtKB-KW"/>
</dbReference>
<keyword evidence="5" id="KW-0333">Golgi apparatus</keyword>
<protein>
    <recommendedName>
        <fullName evidence="11">ENTH domain-containing protein</fullName>
    </recommendedName>
</protein>